<protein>
    <submittedName>
        <fullName evidence="4">Carbohydrate ABC transporter substrate-binding protein (CUT1 family)</fullName>
    </submittedName>
</protein>
<dbReference type="AlphaFoldDB" id="A0A543GCH0"/>
<name>A0A543GCH0_9PSEU</name>
<keyword evidence="5" id="KW-1185">Reference proteome</keyword>
<proteinExistence type="inferred from homology"/>
<dbReference type="OrthoDB" id="8663148at2"/>
<gene>
    <name evidence="4" type="ORF">FB388_1128</name>
</gene>
<dbReference type="EMBL" id="VFPH01000001">
    <property type="protein sequence ID" value="TQM43777.1"/>
    <property type="molecule type" value="Genomic_DNA"/>
</dbReference>
<comment type="caution">
    <text evidence="4">The sequence shown here is derived from an EMBL/GenBank/DDBJ whole genome shotgun (WGS) entry which is preliminary data.</text>
</comment>
<sequence>MRPRPVGLPLLAAFALAAGCSSADSQSREAPAAPPAAVAAAEAAARAVARDQQVGGTVSVLGVLGGEELDAFLAVLEPFERATGVDVEYEGTRDFAAVLRTRVDGGNPPDVVVTPAIGEMAALAAEGRLADLRTVVGEDVLAAAYAPSILDATRAADGAVFGIFDTVNLGGLAWFNPRTYDGPRQPESWQELQDWAAAKAARGETPWCVGLESGAASGWPAADLVDEILLRQAGPEFHERWRRGAEPWTAPQVRRAFETYGAVVAEGAVYGGPTTALSTGFDQAANPMLADDPGCDLLAQAAFMGGIITDSFPELTPVEDLDFFPVPDFDPQHPDVRAISGEIAGVLTRTPQSDALVRYLATAESGALVAATGRWLSPHVGLSADAYTDPFLRRAHEVLATARAVHPLGNALMPQSEVDAFWQAGLRYTEHPDQLDAILQTLQAVRDGVR</sequence>
<reference evidence="4 5" key="1">
    <citation type="submission" date="2019-06" db="EMBL/GenBank/DDBJ databases">
        <title>Sequencing the genomes of 1000 actinobacteria strains.</title>
        <authorList>
            <person name="Klenk H.-P."/>
        </authorList>
    </citation>
    <scope>NUCLEOTIDE SEQUENCE [LARGE SCALE GENOMIC DNA]</scope>
    <source>
        <strain evidence="4 5">DSM 45511</strain>
    </source>
</reference>
<comment type="similarity">
    <text evidence="1">Belongs to the bacterial solute-binding protein 1 family.</text>
</comment>
<organism evidence="4 5">
    <name type="scientific">Pseudonocardia cypriaca</name>
    <dbReference type="NCBI Taxonomy" id="882449"/>
    <lineage>
        <taxon>Bacteria</taxon>
        <taxon>Bacillati</taxon>
        <taxon>Actinomycetota</taxon>
        <taxon>Actinomycetes</taxon>
        <taxon>Pseudonocardiales</taxon>
        <taxon>Pseudonocardiaceae</taxon>
        <taxon>Pseudonocardia</taxon>
    </lineage>
</organism>
<dbReference type="InterPro" id="IPR006059">
    <property type="entry name" value="SBP"/>
</dbReference>
<dbReference type="SUPFAM" id="SSF53850">
    <property type="entry name" value="Periplasmic binding protein-like II"/>
    <property type="match status" value="1"/>
</dbReference>
<evidence type="ECO:0000256" key="1">
    <source>
        <dbReference type="ARBA" id="ARBA00008520"/>
    </source>
</evidence>
<keyword evidence="3" id="KW-0732">Signal</keyword>
<dbReference type="Gene3D" id="3.40.190.10">
    <property type="entry name" value="Periplasmic binding protein-like II"/>
    <property type="match status" value="2"/>
</dbReference>
<dbReference type="Proteomes" id="UP000319818">
    <property type="component" value="Unassembled WGS sequence"/>
</dbReference>
<dbReference type="Pfam" id="PF01547">
    <property type="entry name" value="SBP_bac_1"/>
    <property type="match status" value="1"/>
</dbReference>
<evidence type="ECO:0000256" key="3">
    <source>
        <dbReference type="SAM" id="SignalP"/>
    </source>
</evidence>
<accession>A0A543GCH0</accession>
<dbReference type="PANTHER" id="PTHR43649">
    <property type="entry name" value="ARABINOSE-BINDING PROTEIN-RELATED"/>
    <property type="match status" value="1"/>
</dbReference>
<evidence type="ECO:0000256" key="2">
    <source>
        <dbReference type="ARBA" id="ARBA00022448"/>
    </source>
</evidence>
<evidence type="ECO:0000313" key="5">
    <source>
        <dbReference type="Proteomes" id="UP000319818"/>
    </source>
</evidence>
<dbReference type="InterPro" id="IPR050490">
    <property type="entry name" value="Bact_solute-bd_prot1"/>
</dbReference>
<dbReference type="RefSeq" id="WP_142097806.1">
    <property type="nucleotide sequence ID" value="NZ_VFPH01000001.1"/>
</dbReference>
<keyword evidence="2" id="KW-0813">Transport</keyword>
<dbReference type="PANTHER" id="PTHR43649:SF29">
    <property type="entry name" value="OSMOPROTECTIVE COMPOUNDS-BINDING PROTEIN GGTB"/>
    <property type="match status" value="1"/>
</dbReference>
<dbReference type="PROSITE" id="PS51257">
    <property type="entry name" value="PROKAR_LIPOPROTEIN"/>
    <property type="match status" value="1"/>
</dbReference>
<evidence type="ECO:0000313" key="4">
    <source>
        <dbReference type="EMBL" id="TQM43777.1"/>
    </source>
</evidence>
<feature type="chain" id="PRO_5022157291" evidence="3">
    <location>
        <begin position="24"/>
        <end position="450"/>
    </location>
</feature>
<feature type="signal peptide" evidence="3">
    <location>
        <begin position="1"/>
        <end position="23"/>
    </location>
</feature>